<evidence type="ECO:0000256" key="1">
    <source>
        <dbReference type="ARBA" id="ARBA00004141"/>
    </source>
</evidence>
<comment type="subcellular location">
    <subcellularLocation>
        <location evidence="5">Cell membrane</location>
        <topology evidence="5">Multi-pass membrane protein</topology>
    </subcellularLocation>
    <subcellularLocation>
        <location evidence="1">Membrane</location>
        <topology evidence="1">Multi-pass membrane protein</topology>
    </subcellularLocation>
</comment>
<keyword evidence="4 5" id="KW-0472">Membrane</keyword>
<keyword evidence="5" id="KW-1003">Cell membrane</keyword>
<feature type="transmembrane region" description="Helical" evidence="5">
    <location>
        <begin position="206"/>
        <end position="229"/>
    </location>
</feature>
<dbReference type="Pfam" id="PF01925">
    <property type="entry name" value="TauE"/>
    <property type="match status" value="1"/>
</dbReference>
<evidence type="ECO:0000256" key="2">
    <source>
        <dbReference type="ARBA" id="ARBA00022692"/>
    </source>
</evidence>
<keyword evidence="3 5" id="KW-1133">Transmembrane helix</keyword>
<dbReference type="InterPro" id="IPR002781">
    <property type="entry name" value="TM_pro_TauE-like"/>
</dbReference>
<proteinExistence type="inferred from homology"/>
<comment type="similarity">
    <text evidence="5">Belongs to the 4-toluene sulfonate uptake permease (TSUP) (TC 2.A.102) family.</text>
</comment>
<dbReference type="eggNOG" id="COG0730">
    <property type="taxonomic scope" value="Bacteria"/>
</dbReference>
<dbReference type="GO" id="GO:0005886">
    <property type="term" value="C:plasma membrane"/>
    <property type="evidence" value="ECO:0007669"/>
    <property type="project" value="UniProtKB-SubCell"/>
</dbReference>
<dbReference type="HOGENOM" id="CLU_045498_0_1_7"/>
<feature type="transmembrane region" description="Helical" evidence="5">
    <location>
        <begin position="174"/>
        <end position="194"/>
    </location>
</feature>
<name>C4XPC6_SOLM1</name>
<dbReference type="PANTHER" id="PTHR43701:SF12">
    <property type="entry name" value="MEMBRANE TRANSPORTER PROTEIN YTNM-RELATED"/>
    <property type="match status" value="1"/>
</dbReference>
<dbReference type="Proteomes" id="UP000009071">
    <property type="component" value="Chromosome"/>
</dbReference>
<sequence length="456" mass="48170">MTGTWTAGVILRHTASRGGEIARRTSERLFNTEEATMGFGRQVFEFLKAASIAHAKWDMEVSTSIIQNRKKLLFLMILALPILAVTFVEAGDFIGSKTAYGPAFYSTKIFLVSIAVGLAAGLITGCIGAGGGFIITPALMAAGVKGILAVGTDLFHIFAKAIMGTAVHKKLGNVSVKLAIAFLVGSGGGTFIGGAINKGLYNKDPLLSEFFISSIYAVLLGFLGFYALFDFLKASRQQDTGGDSHGGSHGGPSGMTGMAVKLQNLNIAPMISFDEDFVPGGKRISGWIVAAGGVIVGILAALMGVGGGFITFPMFVYVFGVSSMTTVGTDILQIIFTAGLGAIAQYAIYGYVFYTLAMGMLLGSLLGIQIGALTTKVVKGIHIRGFYAMSIIAGFINRVSTLPKKFVELEYLDMSKEMVNGIEYVGNIVFWIVVALFGVWVIGKFVANIGALRQEG</sequence>
<dbReference type="KEGG" id="dma:DMR_16160"/>
<evidence type="ECO:0000313" key="7">
    <source>
        <dbReference type="Proteomes" id="UP000009071"/>
    </source>
</evidence>
<feature type="transmembrane region" description="Helical" evidence="5">
    <location>
        <begin position="286"/>
        <end position="319"/>
    </location>
</feature>
<feature type="transmembrane region" description="Helical" evidence="5">
    <location>
        <begin position="385"/>
        <end position="402"/>
    </location>
</feature>
<dbReference type="PANTHER" id="PTHR43701">
    <property type="entry name" value="MEMBRANE TRANSPORTER PROTEIN MJ0441-RELATED"/>
    <property type="match status" value="1"/>
</dbReference>
<evidence type="ECO:0000256" key="3">
    <source>
        <dbReference type="ARBA" id="ARBA00022989"/>
    </source>
</evidence>
<evidence type="ECO:0000256" key="4">
    <source>
        <dbReference type="ARBA" id="ARBA00023136"/>
    </source>
</evidence>
<dbReference type="EMBL" id="AP010904">
    <property type="protein sequence ID" value="BAH75107.1"/>
    <property type="molecule type" value="Genomic_DNA"/>
</dbReference>
<gene>
    <name evidence="6" type="ordered locus">DMR_16160</name>
</gene>
<dbReference type="STRING" id="573370.DMR_16160"/>
<dbReference type="AlphaFoldDB" id="C4XPC6"/>
<feature type="transmembrane region" description="Helical" evidence="5">
    <location>
        <begin position="147"/>
        <end position="168"/>
    </location>
</feature>
<feature type="transmembrane region" description="Helical" evidence="5">
    <location>
        <begin position="72"/>
        <end position="90"/>
    </location>
</feature>
<feature type="transmembrane region" description="Helical" evidence="5">
    <location>
        <begin position="422"/>
        <end position="443"/>
    </location>
</feature>
<protein>
    <recommendedName>
        <fullName evidence="5">Probable membrane transporter protein</fullName>
    </recommendedName>
</protein>
<reference evidence="6 7" key="1">
    <citation type="journal article" date="2009" name="Genome Res.">
        <title>Whole genome sequence of Desulfovibrio magneticus strain RS-1 revealed common gene clusters in magnetotactic bacteria.</title>
        <authorList>
            <person name="Nakazawa H."/>
            <person name="Arakaki A."/>
            <person name="Narita-Yamada S."/>
            <person name="Yashiro I."/>
            <person name="Jinno K."/>
            <person name="Aoki N."/>
            <person name="Tsuruyama A."/>
            <person name="Okamura Y."/>
            <person name="Tanikawa S."/>
            <person name="Fujita N."/>
            <person name="Takeyama H."/>
            <person name="Matsunaga T."/>
        </authorList>
    </citation>
    <scope>NUCLEOTIDE SEQUENCE [LARGE SCALE GENOMIC DNA]</scope>
    <source>
        <strain evidence="7">ATCC 700980 / DSM 13731 / RS-1</strain>
    </source>
</reference>
<accession>C4XPC6</accession>
<evidence type="ECO:0000256" key="5">
    <source>
        <dbReference type="RuleBase" id="RU363041"/>
    </source>
</evidence>
<feature type="transmembrane region" description="Helical" evidence="5">
    <location>
        <begin position="354"/>
        <end position="373"/>
    </location>
</feature>
<keyword evidence="7" id="KW-1185">Reference proteome</keyword>
<feature type="transmembrane region" description="Helical" evidence="5">
    <location>
        <begin position="110"/>
        <end position="135"/>
    </location>
</feature>
<organism evidence="6 7">
    <name type="scientific">Solidesulfovibrio magneticus (strain ATCC 700980 / DSM 13731 / RS-1)</name>
    <name type="common">Desulfovibrio magneticus</name>
    <dbReference type="NCBI Taxonomy" id="573370"/>
    <lineage>
        <taxon>Bacteria</taxon>
        <taxon>Pseudomonadati</taxon>
        <taxon>Thermodesulfobacteriota</taxon>
        <taxon>Desulfovibrionia</taxon>
        <taxon>Desulfovibrionales</taxon>
        <taxon>Desulfovibrionaceae</taxon>
        <taxon>Solidesulfovibrio</taxon>
    </lineage>
</organism>
<keyword evidence="2 5" id="KW-0812">Transmembrane</keyword>
<dbReference type="InterPro" id="IPR051598">
    <property type="entry name" value="TSUP/Inactive_protease-like"/>
</dbReference>
<evidence type="ECO:0000313" key="6">
    <source>
        <dbReference type="EMBL" id="BAH75107.1"/>
    </source>
</evidence>